<dbReference type="AlphaFoldDB" id="A0A031LQQ0"/>
<dbReference type="STRING" id="1160895.CM19_04970"/>
<evidence type="ECO:0000313" key="2">
    <source>
        <dbReference type="EMBL" id="EZQ06749.1"/>
    </source>
</evidence>
<accession>A0A031LQQ0</accession>
<proteinExistence type="predicted"/>
<protein>
    <submittedName>
        <fullName evidence="2">Uncharacterized protein</fullName>
    </submittedName>
</protein>
<name>A0A031LQQ0_9CREN</name>
<reference evidence="2 3" key="1">
    <citation type="submission" date="2014-03" db="EMBL/GenBank/DDBJ databases">
        <title>Draft genome sequence of the novel thermoacidophilic archaea Acidianus copahuensis ALE1 strain, isolated from Copahue volcanic area in Neuquen Argentina.</title>
        <authorList>
            <person name="Urbieta M.S."/>
            <person name="Rascovan N."/>
            <person name="Castro C."/>
            <person name="Revale S."/>
            <person name="Giaveno M.A."/>
            <person name="Vazquez M.P."/>
            <person name="Donati E.R."/>
        </authorList>
    </citation>
    <scope>NUCLEOTIDE SEQUENCE [LARGE SCALE GENOMIC DNA]</scope>
    <source>
        <strain evidence="2 3">ALE1</strain>
    </source>
</reference>
<comment type="caution">
    <text evidence="2">The sequence shown here is derived from an EMBL/GenBank/DDBJ whole genome shotgun (WGS) entry which is preliminary data.</text>
</comment>
<dbReference type="Proteomes" id="UP000024332">
    <property type="component" value="Unassembled WGS sequence"/>
</dbReference>
<feature type="coiled-coil region" evidence="1">
    <location>
        <begin position="33"/>
        <end position="60"/>
    </location>
</feature>
<evidence type="ECO:0000256" key="1">
    <source>
        <dbReference type="SAM" id="Coils"/>
    </source>
</evidence>
<dbReference type="EMBL" id="JFZT01000039">
    <property type="protein sequence ID" value="EZQ06749.1"/>
    <property type="molecule type" value="Genomic_DNA"/>
</dbReference>
<organism evidence="2 3">
    <name type="scientific">Candidatus Acidianus copahuensis</name>
    <dbReference type="NCBI Taxonomy" id="1160895"/>
    <lineage>
        <taxon>Archaea</taxon>
        <taxon>Thermoproteota</taxon>
        <taxon>Thermoprotei</taxon>
        <taxon>Sulfolobales</taxon>
        <taxon>Sulfolobaceae</taxon>
        <taxon>Acidianus</taxon>
    </lineage>
</organism>
<evidence type="ECO:0000313" key="3">
    <source>
        <dbReference type="Proteomes" id="UP000024332"/>
    </source>
</evidence>
<keyword evidence="1" id="KW-0175">Coiled coil</keyword>
<keyword evidence="3" id="KW-1185">Reference proteome</keyword>
<sequence length="116" mass="13728">MFTELMKAVDYLNEGKVIEAGRYLLELRKGEEDEDLLKVMSEIEKEIREIENEKTYMSLETRFKDEVIHSLDQCLRCRQEKIRVLSIYLLERLSNGNEILLSMIRLKGEAKPNTFI</sequence>
<gene>
    <name evidence="2" type="ORF">CM19_04970</name>
</gene>
<dbReference type="RefSeq" id="WP_048099277.1">
    <property type="nucleotide sequence ID" value="NZ_JFZT01000039.1"/>
</dbReference>
<dbReference type="OrthoDB" id="36021at2157"/>